<sequence length="148" mass="17381">MPTIHSYDQDFYAWVMHNANLIRQGRFAEMDALQVAEELESMGKRDKRELMSRFKILLLHLLKWSFQPEKRSRSWEQTIDEQREQINLILADSPSLKYQLIEKINDTYPLALKAAMKETNLPPETFPTTCPYLLEQLLDEAFYPGNGS</sequence>
<dbReference type="Proteomes" id="UP000031623">
    <property type="component" value="Chromosome"/>
</dbReference>
<dbReference type="Pfam" id="PF01724">
    <property type="entry name" value="DUF29"/>
    <property type="match status" value="1"/>
</dbReference>
<dbReference type="Gene3D" id="1.20.1220.20">
    <property type="entry name" value="Uncharcterised protein PF01724"/>
    <property type="match status" value="1"/>
</dbReference>
<reference evidence="1" key="1">
    <citation type="journal article" date="2014" name="ISME J.">
        <title>Ecophysiology of Thioploca ingrica as revealed by the complete genome sequence supplemented with proteomic evidence.</title>
        <authorList>
            <person name="Kojima H."/>
            <person name="Ogura Y."/>
            <person name="Yamamoto N."/>
            <person name="Togashi T."/>
            <person name="Mori H."/>
            <person name="Watanabe T."/>
            <person name="Nemoto F."/>
            <person name="Kurokawa K."/>
            <person name="Hayashi T."/>
            <person name="Fukui M."/>
        </authorList>
    </citation>
    <scope>NUCLEOTIDE SEQUENCE [LARGE SCALE GENOMIC DNA]</scope>
</reference>
<evidence type="ECO:0008006" key="3">
    <source>
        <dbReference type="Google" id="ProtNLM"/>
    </source>
</evidence>
<evidence type="ECO:0000313" key="2">
    <source>
        <dbReference type="Proteomes" id="UP000031623"/>
    </source>
</evidence>
<accession>A0A090AHX6</accession>
<proteinExistence type="predicted"/>
<dbReference type="KEGG" id="tig:THII_2627"/>
<name>A0A090AHX6_9GAMM</name>
<dbReference type="EMBL" id="AP014633">
    <property type="protein sequence ID" value="BAP56924.1"/>
    <property type="molecule type" value="Genomic_DNA"/>
</dbReference>
<keyword evidence="2" id="KW-1185">Reference proteome</keyword>
<dbReference type="AlphaFoldDB" id="A0A090AHX6"/>
<dbReference type="HOGENOM" id="CLU_116670_0_2_6"/>
<dbReference type="STRING" id="40754.THII_2627"/>
<protein>
    <recommendedName>
        <fullName evidence="3">DUF29 domain-containing protein</fullName>
    </recommendedName>
</protein>
<organism evidence="1 2">
    <name type="scientific">Thioploca ingrica</name>
    <dbReference type="NCBI Taxonomy" id="40754"/>
    <lineage>
        <taxon>Bacteria</taxon>
        <taxon>Pseudomonadati</taxon>
        <taxon>Pseudomonadota</taxon>
        <taxon>Gammaproteobacteria</taxon>
        <taxon>Thiotrichales</taxon>
        <taxon>Thiotrichaceae</taxon>
        <taxon>Thioploca</taxon>
    </lineage>
</organism>
<evidence type="ECO:0000313" key="1">
    <source>
        <dbReference type="EMBL" id="BAP56924.1"/>
    </source>
</evidence>
<dbReference type="PANTHER" id="PTHR34235">
    <property type="entry name" value="SLR1203 PROTEIN-RELATED"/>
    <property type="match status" value="1"/>
</dbReference>
<dbReference type="InterPro" id="IPR002636">
    <property type="entry name" value="DUF29"/>
</dbReference>
<gene>
    <name evidence="1" type="ORF">THII_2627</name>
</gene>
<dbReference type="OrthoDB" id="5766125at2"/>